<organism evidence="4 5">
    <name type="scientific">Stylophora pistillata</name>
    <name type="common">Smooth cauliflower coral</name>
    <dbReference type="NCBI Taxonomy" id="50429"/>
    <lineage>
        <taxon>Eukaryota</taxon>
        <taxon>Metazoa</taxon>
        <taxon>Cnidaria</taxon>
        <taxon>Anthozoa</taxon>
        <taxon>Hexacorallia</taxon>
        <taxon>Scleractinia</taxon>
        <taxon>Astrocoeniina</taxon>
        <taxon>Pocilloporidae</taxon>
        <taxon>Stylophora</taxon>
    </lineage>
</organism>
<dbReference type="InterPro" id="IPR036249">
    <property type="entry name" value="Thioredoxin-like_sf"/>
</dbReference>
<feature type="domain" description="Fibronectin type-III" evidence="3">
    <location>
        <begin position="1274"/>
        <end position="1376"/>
    </location>
</feature>
<dbReference type="PANTHER" id="PTHR46708">
    <property type="entry name" value="TENASCIN"/>
    <property type="match status" value="1"/>
</dbReference>
<feature type="region of interest" description="Disordered" evidence="2">
    <location>
        <begin position="2685"/>
        <end position="2724"/>
    </location>
</feature>
<dbReference type="InterPro" id="IPR050991">
    <property type="entry name" value="ECM_Regulatory_Proteins"/>
</dbReference>
<protein>
    <submittedName>
        <fullName evidence="4">Titin</fullName>
    </submittedName>
</protein>
<dbReference type="Proteomes" id="UP000225706">
    <property type="component" value="Unassembled WGS sequence"/>
</dbReference>
<gene>
    <name evidence="4" type="primary">TTN</name>
    <name evidence="4" type="ORF">AWC38_SpisGene17241</name>
</gene>
<keyword evidence="1" id="KW-0677">Repeat</keyword>
<feature type="compositionally biased region" description="Basic and acidic residues" evidence="2">
    <location>
        <begin position="306"/>
        <end position="323"/>
    </location>
</feature>
<dbReference type="SUPFAM" id="SSF52833">
    <property type="entry name" value="Thioredoxin-like"/>
    <property type="match status" value="1"/>
</dbReference>
<feature type="domain" description="Fibronectin type-III" evidence="3">
    <location>
        <begin position="1878"/>
        <end position="1971"/>
    </location>
</feature>
<feature type="domain" description="Fibronectin type-III" evidence="3">
    <location>
        <begin position="817"/>
        <end position="910"/>
    </location>
</feature>
<feature type="domain" description="Fibronectin type-III" evidence="3">
    <location>
        <begin position="1767"/>
        <end position="1860"/>
    </location>
</feature>
<dbReference type="InterPro" id="IPR036116">
    <property type="entry name" value="FN3_sf"/>
</dbReference>
<name>A0A2B4RQ54_STYPI</name>
<dbReference type="SUPFAM" id="SSF49265">
    <property type="entry name" value="Fibronectin type III"/>
    <property type="match status" value="7"/>
</dbReference>
<dbReference type="Gene3D" id="2.60.40.10">
    <property type="entry name" value="Immunoglobulins"/>
    <property type="match status" value="7"/>
</dbReference>
<dbReference type="SMART" id="SM00060">
    <property type="entry name" value="FN3"/>
    <property type="match status" value="10"/>
</dbReference>
<feature type="region of interest" description="Disordered" evidence="2">
    <location>
        <begin position="269"/>
        <end position="323"/>
    </location>
</feature>
<dbReference type="Gene3D" id="3.40.30.10">
    <property type="entry name" value="Glutaredoxin"/>
    <property type="match status" value="1"/>
</dbReference>
<feature type="region of interest" description="Disordered" evidence="2">
    <location>
        <begin position="1477"/>
        <end position="1501"/>
    </location>
</feature>
<keyword evidence="5" id="KW-1185">Reference proteome</keyword>
<feature type="region of interest" description="Disordered" evidence="2">
    <location>
        <begin position="2610"/>
        <end position="2643"/>
    </location>
</feature>
<feature type="domain" description="Fibronectin type-III" evidence="3">
    <location>
        <begin position="1972"/>
        <end position="2063"/>
    </location>
</feature>
<sequence length="2736" mass="304916">MQDQSYSLRVVSHSSRGSDFLLYSNEVEFSLPISEEILAGALQKTTAESYSGEGDKNQDGEAARELLLVAERVTSESCESEQSAEGEELSLKSVISKLQTIPEDQQLDVLAAEPDTDVEQGVSSEEMDDLKTMLVDNELLHRLEKQENAAGDGLVPSGYEEADVKDASADLSSPLGEVETCTAVNVELDPAIFRGLDVSHRGTDSIVRSLVDSTEDERKASQLYEEVMDEATTGRESNVESYTPTGIVYNELQEDVIVNQCVVRDHGPTVEQASEQDVGTQKTLENGEGKRTQLMDSDEQSSSHETSADLWDHNEKQGDEDATKNENFIAKRDKLNSHAKSHVASQGSTNHDRAGDNGVQVSWDNDKPEVESRKEPDQETVEDGSHFNDLGHDTFIAHSRRSEVGKTDLFTSDGMSSEMADDCTEKVVCGLPKHDASGERELQDSDTAIEDGNVRGARGECVRKVILPDHRAQLTLERNKSEQPVKNRELKDEHHQGERDDIKSTRIQLQNACHEEVNGKRKNENLQEELIAAAVEVLQDSLNNFTQVKHRAISVSEEKDDSKGAINERLKEGTNSEKVMCIENQSADLTRQEMNYQIHGPKNARDGNRHEVVDDTWSAFSSNGSVKIDNDRIMTVALETTEMPTFEEASVVGDPMFELNSNQEDVDFQVERENRDSNVKEEEAEDRFQGGSKHLPRPLLVIKGTTPTTVTLEWEWNLLPGQIVGADIVYSVFALGRKFHSDINSNFCFNFEDSPMKTMWPNENAHFKQHAWRTTGCVIEITGLKQRCSYRMAVLGQLMPCADESLSRVISFTMPGPPKSPLLHVRDLQDRQVTLTWKPPASFGDATVVGYRLLKDGKAFREDLSSETLSLSLTGLEEGVIHNFSLLALTGHSVGDSKPSNAVVVHCPIAPASPEIYIIESSTWGSICIAWKRDKLVSSSYSKRPVQSSYCVFVDGVLHGECALDHVTDIFSDEHTYTITDCIFDRKYSLSVRKYLNPDAGTSEDKNKVCVCGCYGESSNILEVYCPGPPSSPVPRVSHIDQSGVTLSWSRSREYGGVALEGYLLCINGKWSGELFPPEQQETKLTGFRPGDVIRVQMAAVASDLGVPISETVSQEINKARSFPSSFELLDSGVESSSSLLSKGSVDHSEQLSRSLGPPLLIQYSNLVRPISRFGLTNVCCRSVCITWSLDVTASCSVEPAILRAFCWKTTKHRRSAVRYRVEEKPFRIKDLEPGMEYYVMLECLASHVNDDSSNEQPINRNQSQPISFKTGIPPGPLTNIYVISATEQSIKLAWEAPVEHGVPAAMILVNVKKTSQHSTEQGVNFHVSPDSTAFEFEHLASRTLYAFTFKVLTEDDIFDISEERSTSIASFCASTNGVDAADKLTLTSRTPTSLSIKWQPAEAHGFSIIQHYKVHYDLNRRQRKRSRGKVVQQAETVKDFVIASERCEAALRGLEPGCVYKIVVQTVEGLMDHSYEENYDSDDSDTNPANSSTPSEKPADVQRIHLSGPLLVSTLAPPESPVLMVSDFTATQIRLTWNRPLVLSPVTNDDDIPCGRVRHLKGFRVQINGRVFSRLTADKTSITIKKCKSGMKYTCVVVAVTCPEMFGGHQRKQSEPPDTAISDTDTDEDDIKSSSDCFEESASDPVEVTLPRQDWGVCLRADYCASRPASSLGSSPCSETGDEDGGVIVQWKLLSDLAVYTSGFRVVWYCSTLDDRMEVSLSGDANEYGIWAVSPSAVYTIYLEVLDETKEAKAVFGPVHCQTPGPPASPWIWCRTLSLSQITIEWNEPVTYGNVSIRGYQVYLNDRRLEKLVDRTQRRVTFHCQSSCVYRVSLVALGSDPQYGDSPPSNVLKLFTPAAQVNLMGRRPSVGVKRPSPDFTVNVPSTSNTSFSFEWTHPPEILDTADHYVIKWSSVVQPQVQELTLPLMRTCHMIKDCSPGTNHFLVVAAVNAAGGLVSRSEQYLVQTSAPVQQPVLKLRLCCQTSITIEWSKPTTFGDAEIDHYELMVNRKSEAQLDVEFSEYKFNTFESCHEYTFVLKAVSTKPTCDSRWSEPLVVTCPGSEKPQIARIQSHQVNCISLGWKPPLLKGGAEVASYKVYYLEDNGELVTSGSFTTNEKTIKHGPLPSQTEKDELFPVSPDRYYWVMLQLELLPDDCLAVCSEPIRTRAAVSPDSPLISLEVECLDERRRLEERICELTYKRDRLQKIVSSLKNSIVVKGSREKENKIVEVTNSSLEVHSELSDALEDIKEYTGSISTLIRWSRPHDDGDAVVSGYQVFVDGARYGKILSQRSLETRLKLSTDCHVIAVQTLTDHPVGPSSLSNPVEVSGCEFLPFVLFCYFDVHKRGESCPRHGCCSWEDSHSFEFKHRSQSSGEVFSPQGILARRIPCPVLSVMDVFSALWRPVAPVGLNKMVALLFWTKWCFSSQKVMEYFVQFAEEFADEFSFVTCCVRSEEPLTSHRQALADILTERGWRKSTDCVTHTCGCHSQRQRTRHARRGVMSNPDICQLFGLVGTPTLILLNSSSYISWHGRCSCQDASSFRLFLLHIFSQVSQTLCPVSSCRHCELDKEDEQGTSSRDDEENPENISSKQRRESSELKFLHQRLHQTKSDDAFTGKPSTSQGYKKERTRQKPTTAVGRSARSSGYNRLSGFVETYKSYPRSFSAGRFIHSNQNDPGSFTLKSRFGTPQISNQSSPGRFALPVLSRQRTKRTHPHERGLTPKVKTKISVDDFDLG</sequence>
<accession>A0A2B4RQ54</accession>
<feature type="region of interest" description="Disordered" evidence="2">
    <location>
        <begin position="477"/>
        <end position="502"/>
    </location>
</feature>
<feature type="domain" description="Fibronectin type-III" evidence="3">
    <location>
        <begin position="1029"/>
        <end position="1120"/>
    </location>
</feature>
<evidence type="ECO:0000313" key="5">
    <source>
        <dbReference type="Proteomes" id="UP000225706"/>
    </source>
</evidence>
<feature type="compositionally biased region" description="Polar residues" evidence="2">
    <location>
        <begin position="2685"/>
        <end position="2697"/>
    </location>
</feature>
<comment type="caution">
    <text evidence="4">The sequence shown here is derived from an EMBL/GenBank/DDBJ whole genome shotgun (WGS) entry which is preliminary data.</text>
</comment>
<feature type="region of interest" description="Disordered" evidence="2">
    <location>
        <begin position="1608"/>
        <end position="1643"/>
    </location>
</feature>
<dbReference type="EMBL" id="LSMT01000413">
    <property type="protein sequence ID" value="PFX18395.1"/>
    <property type="molecule type" value="Genomic_DNA"/>
</dbReference>
<feature type="domain" description="Fibronectin type-III" evidence="3">
    <location>
        <begin position="1381"/>
        <end position="1497"/>
    </location>
</feature>
<reference evidence="5" key="1">
    <citation type="journal article" date="2017" name="bioRxiv">
        <title>Comparative analysis of the genomes of Stylophora pistillata and Acropora digitifera provides evidence for extensive differences between species of corals.</title>
        <authorList>
            <person name="Voolstra C.R."/>
            <person name="Li Y."/>
            <person name="Liew Y.J."/>
            <person name="Baumgarten S."/>
            <person name="Zoccola D."/>
            <person name="Flot J.-F."/>
            <person name="Tambutte S."/>
            <person name="Allemand D."/>
            <person name="Aranda M."/>
        </authorList>
    </citation>
    <scope>NUCLEOTIDE SEQUENCE [LARGE SCALE GENOMIC DNA]</scope>
</reference>
<dbReference type="PANTHER" id="PTHR46708:SF11">
    <property type="entry name" value="RECEPTOR-TYPE TYROSINE-PROTEIN PHOSPHATASE ETA-LIKE"/>
    <property type="match status" value="1"/>
</dbReference>
<dbReference type="STRING" id="50429.A0A2B4RQ54"/>
<evidence type="ECO:0000259" key="3">
    <source>
        <dbReference type="PROSITE" id="PS50853"/>
    </source>
</evidence>
<evidence type="ECO:0000256" key="2">
    <source>
        <dbReference type="SAM" id="MobiDB-lite"/>
    </source>
</evidence>
<dbReference type="CDD" id="cd00063">
    <property type="entry name" value="FN3"/>
    <property type="match status" value="3"/>
</dbReference>
<feature type="compositionally biased region" description="Polar residues" evidence="2">
    <location>
        <begin position="271"/>
        <end position="284"/>
    </location>
</feature>
<feature type="region of interest" description="Disordered" evidence="2">
    <location>
        <begin position="336"/>
        <end position="390"/>
    </location>
</feature>
<dbReference type="OrthoDB" id="10036029at2759"/>
<evidence type="ECO:0000256" key="1">
    <source>
        <dbReference type="ARBA" id="ARBA00022737"/>
    </source>
</evidence>
<dbReference type="Pfam" id="PF00041">
    <property type="entry name" value="fn3"/>
    <property type="match status" value="2"/>
</dbReference>
<feature type="compositionally biased region" description="Acidic residues" evidence="2">
    <location>
        <begin position="2571"/>
        <end position="2585"/>
    </location>
</feature>
<feature type="compositionally biased region" description="Polar residues" evidence="2">
    <location>
        <begin position="1487"/>
        <end position="1496"/>
    </location>
</feature>
<evidence type="ECO:0000313" key="4">
    <source>
        <dbReference type="EMBL" id="PFX18395.1"/>
    </source>
</evidence>
<dbReference type="InterPro" id="IPR003961">
    <property type="entry name" value="FN3_dom"/>
</dbReference>
<dbReference type="PROSITE" id="PS50853">
    <property type="entry name" value="FN3"/>
    <property type="match status" value="7"/>
</dbReference>
<proteinExistence type="predicted"/>
<feature type="region of interest" description="Disordered" evidence="2">
    <location>
        <begin position="2571"/>
        <end position="2596"/>
    </location>
</feature>
<feature type="compositionally biased region" description="Basic and acidic residues" evidence="2">
    <location>
        <begin position="364"/>
        <end position="390"/>
    </location>
</feature>
<dbReference type="InterPro" id="IPR013783">
    <property type="entry name" value="Ig-like_fold"/>
</dbReference>